<keyword evidence="7" id="KW-1185">Reference proteome</keyword>
<keyword evidence="5" id="KW-0472">Membrane</keyword>
<evidence type="ECO:0000256" key="1">
    <source>
        <dbReference type="ARBA" id="ARBA00022452"/>
    </source>
</evidence>
<dbReference type="GO" id="GO:0001401">
    <property type="term" value="C:SAM complex"/>
    <property type="evidence" value="ECO:0007669"/>
    <property type="project" value="TreeGrafter"/>
</dbReference>
<dbReference type="EMBL" id="MTSL01000105">
    <property type="protein sequence ID" value="PJF18754.1"/>
    <property type="molecule type" value="Genomic_DNA"/>
</dbReference>
<gene>
    <name evidence="6" type="ORF">PSACC_01435</name>
</gene>
<evidence type="ECO:0000256" key="4">
    <source>
        <dbReference type="ARBA" id="ARBA00023128"/>
    </source>
</evidence>
<evidence type="ECO:0000313" key="7">
    <source>
        <dbReference type="Proteomes" id="UP000240830"/>
    </source>
</evidence>
<keyword evidence="3" id="KW-1000">Mitochondrion outer membrane</keyword>
<dbReference type="OrthoDB" id="2103793at2759"/>
<dbReference type="PANTHER" id="PTHR28035">
    <property type="entry name" value="MITOCHONDRIAL DISTRIBUTION AND MORPHOLOGY PROTEIN 10"/>
    <property type="match status" value="1"/>
</dbReference>
<organism evidence="6 7">
    <name type="scientific">Paramicrosporidium saccamoebae</name>
    <dbReference type="NCBI Taxonomy" id="1246581"/>
    <lineage>
        <taxon>Eukaryota</taxon>
        <taxon>Fungi</taxon>
        <taxon>Fungi incertae sedis</taxon>
        <taxon>Cryptomycota</taxon>
        <taxon>Cryptomycota incertae sedis</taxon>
        <taxon>Paramicrosporidium</taxon>
    </lineage>
</organism>
<keyword evidence="1" id="KW-1134">Transmembrane beta strand</keyword>
<keyword evidence="2" id="KW-0812">Transmembrane</keyword>
<keyword evidence="4" id="KW-0496">Mitochondrion</keyword>
<evidence type="ECO:0000256" key="3">
    <source>
        <dbReference type="ARBA" id="ARBA00022787"/>
    </source>
</evidence>
<dbReference type="GO" id="GO:1990456">
    <property type="term" value="P:mitochondrion-endoplasmic reticulum membrane tethering"/>
    <property type="evidence" value="ECO:0007669"/>
    <property type="project" value="TreeGrafter"/>
</dbReference>
<name>A0A2H9TLY2_9FUNG</name>
<dbReference type="AlphaFoldDB" id="A0A2H9TLY2"/>
<dbReference type="GO" id="GO:0051654">
    <property type="term" value="P:establishment of mitochondrion localization"/>
    <property type="evidence" value="ECO:0007669"/>
    <property type="project" value="TreeGrafter"/>
</dbReference>
<evidence type="ECO:0000256" key="2">
    <source>
        <dbReference type="ARBA" id="ARBA00022692"/>
    </source>
</evidence>
<reference evidence="6 7" key="1">
    <citation type="submission" date="2016-10" db="EMBL/GenBank/DDBJ databases">
        <title>The genome of Paramicrosporidium saccamoebae is the missing link in understanding Cryptomycota and Microsporidia evolution.</title>
        <authorList>
            <person name="Quandt C.A."/>
            <person name="Beaudet D."/>
            <person name="Corsaro D."/>
            <person name="Michel R."/>
            <person name="Corradi N."/>
            <person name="James T."/>
        </authorList>
    </citation>
    <scope>NUCLEOTIDE SEQUENCE [LARGE SCALE GENOMIC DNA]</scope>
    <source>
        <strain evidence="6 7">KSL3</strain>
    </source>
</reference>
<evidence type="ECO:0000313" key="6">
    <source>
        <dbReference type="EMBL" id="PJF18754.1"/>
    </source>
</evidence>
<dbReference type="Pfam" id="PF12519">
    <property type="entry name" value="MDM10"/>
    <property type="match status" value="1"/>
</dbReference>
<dbReference type="STRING" id="1246581.A0A2H9TLY2"/>
<dbReference type="GO" id="GO:0045040">
    <property type="term" value="P:protein insertion into mitochondrial outer membrane"/>
    <property type="evidence" value="ECO:0007669"/>
    <property type="project" value="TreeGrafter"/>
</dbReference>
<dbReference type="PANTHER" id="PTHR28035:SF1">
    <property type="entry name" value="MITOCHONDRIAL DISTRIBUTION AND MORPHOLOGY PROTEIN 10"/>
    <property type="match status" value="1"/>
</dbReference>
<accession>A0A2H9TLY2</accession>
<comment type="caution">
    <text evidence="6">The sequence shown here is derived from an EMBL/GenBank/DDBJ whole genome shotgun (WGS) entry which is preliminary data.</text>
</comment>
<dbReference type="Proteomes" id="UP000240830">
    <property type="component" value="Unassembled WGS sequence"/>
</dbReference>
<evidence type="ECO:0000256" key="5">
    <source>
        <dbReference type="ARBA" id="ARBA00023136"/>
    </source>
</evidence>
<sequence>MNHIVLLYQSALFIIGIIDFVLPSSATSSISRRLSAQFERSISLELPTRRISLRTLYRSSNSLSLGRLWLDTGSLEAILVKRLGPPWTFTVATSITRPPASGSQLKLSMSRQTENNSLALCYTTTGSIAGCQYLYAVSENLRLGSDLYYTGAENSGGLSLGARWLLMKQDQPIPSAIPISEASGALPEEPVVTSPLIHKPRMAPMVATFLMNPLMGHLQMTLTSPIRRAVTASIRYDVNVHSFDADLAAGLVYAPEKYQQLRLRASWRHGIAMGIGGKLGGVNVRVGLASGPIWSKPTGIESVPTLIPSLGSPSIGFEVSLEH</sequence>
<dbReference type="GO" id="GO:0032865">
    <property type="term" value="C:ERMES complex"/>
    <property type="evidence" value="ECO:0007669"/>
    <property type="project" value="InterPro"/>
</dbReference>
<dbReference type="GO" id="GO:0070096">
    <property type="term" value="P:mitochondrial outer membrane translocase complex assembly"/>
    <property type="evidence" value="ECO:0007669"/>
    <property type="project" value="TreeGrafter"/>
</dbReference>
<dbReference type="InterPro" id="IPR027539">
    <property type="entry name" value="Mdm10"/>
</dbReference>
<proteinExistence type="predicted"/>
<dbReference type="GO" id="GO:0015914">
    <property type="term" value="P:phospholipid transport"/>
    <property type="evidence" value="ECO:0007669"/>
    <property type="project" value="TreeGrafter"/>
</dbReference>
<protein>
    <submittedName>
        <fullName evidence="6">Mitochondrial distribution and morphology protein 10</fullName>
    </submittedName>
</protein>